<evidence type="ECO:0000256" key="1">
    <source>
        <dbReference type="SAM" id="Phobius"/>
    </source>
</evidence>
<keyword evidence="1" id="KW-1133">Transmembrane helix</keyword>
<keyword evidence="3" id="KW-1185">Reference proteome</keyword>
<dbReference type="Proteomes" id="UP001528920">
    <property type="component" value="Unassembled WGS sequence"/>
</dbReference>
<feature type="transmembrane region" description="Helical" evidence="1">
    <location>
        <begin position="198"/>
        <end position="220"/>
    </location>
</feature>
<dbReference type="InterPro" id="IPR007395">
    <property type="entry name" value="Zn_peptidase_2"/>
</dbReference>
<dbReference type="PANTHER" id="PTHR36434">
    <property type="entry name" value="MEMBRANE PROTEASE YUGP-RELATED"/>
    <property type="match status" value="1"/>
</dbReference>
<gene>
    <name evidence="2" type="ORF">L3049_19375</name>
</gene>
<organism evidence="2 3">
    <name type="scientific">Paralabilibaculum antarcticum</name>
    <dbReference type="NCBI Taxonomy" id="2912572"/>
    <lineage>
        <taxon>Bacteria</taxon>
        <taxon>Pseudomonadati</taxon>
        <taxon>Bacteroidota</taxon>
        <taxon>Bacteroidia</taxon>
        <taxon>Marinilabiliales</taxon>
        <taxon>Marinifilaceae</taxon>
        <taxon>Paralabilibaculum</taxon>
    </lineage>
</organism>
<evidence type="ECO:0000313" key="3">
    <source>
        <dbReference type="Proteomes" id="UP001528920"/>
    </source>
</evidence>
<dbReference type="RefSeq" id="WP_275111488.1">
    <property type="nucleotide sequence ID" value="NZ_JAKJSC010000008.1"/>
</dbReference>
<feature type="transmembrane region" description="Helical" evidence="1">
    <location>
        <begin position="145"/>
        <end position="166"/>
    </location>
</feature>
<name>A0ABT5VXL6_9BACT</name>
<comment type="caution">
    <text evidence="2">The sequence shown here is derived from an EMBL/GenBank/DDBJ whole genome shotgun (WGS) entry which is preliminary data.</text>
</comment>
<keyword evidence="1" id="KW-0472">Membrane</keyword>
<sequence>MSGIWIIFIAFTLLSWLVSSQLKSRFKRYSQLPTANGMTGREVVEQMLRDHGINGVRIGSVGGKLSDHYNPTDKTINLSQDVYYGKSIAAAAVAAHETGHAIQHAQAYSWLQMRSALVPVVSFSSKWVQWVLLAGIVMVNSFPQLLLAGIVLFAGTTLFSIITLPVEVDASRRALVWLKTSGITTQETQKSAYDALKWAAYTYFVAALSSLATLLYYVMLYMGRRD</sequence>
<reference evidence="2 3" key="1">
    <citation type="submission" date="2022-01" db="EMBL/GenBank/DDBJ databases">
        <title>Labilibaculum sp. nov, a marine bacterium isolated from Antarctica.</title>
        <authorList>
            <person name="Dai W."/>
        </authorList>
    </citation>
    <scope>NUCLEOTIDE SEQUENCE [LARGE SCALE GENOMIC DNA]</scope>
    <source>
        <strain evidence="2 3">DW002</strain>
    </source>
</reference>
<accession>A0ABT5VXL6</accession>
<dbReference type="Pfam" id="PF04298">
    <property type="entry name" value="Zn_peptidase_2"/>
    <property type="match status" value="1"/>
</dbReference>
<protein>
    <submittedName>
        <fullName evidence="2">Zinc metallopeptidase</fullName>
    </submittedName>
</protein>
<dbReference type="PANTHER" id="PTHR36434:SF1">
    <property type="entry name" value="MEMBRANE PROTEASE YUGP-RELATED"/>
    <property type="match status" value="1"/>
</dbReference>
<proteinExistence type="predicted"/>
<keyword evidence="1" id="KW-0812">Transmembrane</keyword>
<dbReference type="EMBL" id="JAKJSC010000008">
    <property type="protein sequence ID" value="MDE5420158.1"/>
    <property type="molecule type" value="Genomic_DNA"/>
</dbReference>
<evidence type="ECO:0000313" key="2">
    <source>
        <dbReference type="EMBL" id="MDE5420158.1"/>
    </source>
</evidence>